<keyword evidence="4 7" id="KW-1133">Transmembrane helix</keyword>
<feature type="transmembrane region" description="Helical" evidence="7">
    <location>
        <begin position="294"/>
        <end position="315"/>
    </location>
</feature>
<feature type="transmembrane region" description="Helical" evidence="7">
    <location>
        <begin position="263"/>
        <end position="282"/>
    </location>
</feature>
<dbReference type="AlphaFoldDB" id="A0A840DRS5"/>
<comment type="subcellular location">
    <subcellularLocation>
        <location evidence="1">Cell membrane</location>
        <topology evidence="1">Multi-pass membrane protein</topology>
    </subcellularLocation>
    <subcellularLocation>
        <location evidence="6">Membrane</location>
        <topology evidence="6">Multi-pass membrane protein</topology>
    </subcellularLocation>
</comment>
<dbReference type="InterPro" id="IPR003918">
    <property type="entry name" value="NADH_UbQ_OxRdtase"/>
</dbReference>
<evidence type="ECO:0000256" key="5">
    <source>
        <dbReference type="ARBA" id="ARBA00023136"/>
    </source>
</evidence>
<evidence type="ECO:0000256" key="1">
    <source>
        <dbReference type="ARBA" id="ARBA00004651"/>
    </source>
</evidence>
<dbReference type="GO" id="GO:0008137">
    <property type="term" value="F:NADH dehydrogenase (ubiquinone) activity"/>
    <property type="evidence" value="ECO:0007669"/>
    <property type="project" value="InterPro"/>
</dbReference>
<evidence type="ECO:0000256" key="6">
    <source>
        <dbReference type="RuleBase" id="RU000320"/>
    </source>
</evidence>
<feature type="domain" description="NADH:quinone oxidoreductase/Mrp antiporter transmembrane" evidence="8">
    <location>
        <begin position="140"/>
        <end position="435"/>
    </location>
</feature>
<dbReference type="PANTHER" id="PTHR43507">
    <property type="entry name" value="NADH-UBIQUINONE OXIDOREDUCTASE CHAIN 4"/>
    <property type="match status" value="1"/>
</dbReference>
<dbReference type="EMBL" id="JACIDE010000003">
    <property type="protein sequence ID" value="MBB4072897.1"/>
    <property type="molecule type" value="Genomic_DNA"/>
</dbReference>
<feature type="transmembrane region" description="Helical" evidence="7">
    <location>
        <begin position="94"/>
        <end position="116"/>
    </location>
</feature>
<dbReference type="GO" id="GO:0048039">
    <property type="term" value="F:ubiquinone binding"/>
    <property type="evidence" value="ECO:0007669"/>
    <property type="project" value="TreeGrafter"/>
</dbReference>
<feature type="transmembrane region" description="Helical" evidence="7">
    <location>
        <begin position="176"/>
        <end position="196"/>
    </location>
</feature>
<evidence type="ECO:0000256" key="3">
    <source>
        <dbReference type="ARBA" id="ARBA00022692"/>
    </source>
</evidence>
<evidence type="ECO:0000256" key="7">
    <source>
        <dbReference type="SAM" id="Phobius"/>
    </source>
</evidence>
<proteinExistence type="inferred from homology"/>
<comment type="similarity">
    <text evidence="2">Belongs to the complex I subunit 4 family.</text>
</comment>
<dbReference type="GO" id="GO:0005886">
    <property type="term" value="C:plasma membrane"/>
    <property type="evidence" value="ECO:0007669"/>
    <property type="project" value="UniProtKB-SubCell"/>
</dbReference>
<feature type="transmembrane region" description="Helical" evidence="7">
    <location>
        <begin position="428"/>
        <end position="449"/>
    </location>
</feature>
<feature type="transmembrane region" description="Helical" evidence="7">
    <location>
        <begin position="229"/>
        <end position="251"/>
    </location>
</feature>
<sequence>MHDTYFLSLLVFSPLLGIGLLAFVPKTQEQTIKLLGFLATLPSLLLALFAFSQYLRGYDLSRLSEKHAWLQFGKYSFLPDSAYAIPYELTVDGFALVMIVLTALLATLAAIASIHIKKEWKGYFMLFLLLEIGMLGVFAAGNLFLFFLFFEITLVPMFFLIGKWGYFEKEKAAYSYLLYNGIGSAILLLVILILFARTGTSNIAALQDMLRGGEEASQMLAPISNDLRYGLFIALLIAFGVKLPIVPLHSWMLRVHVQAPPSIVMLHSGVLLKIGAFGLIRFGMGLFPEQFERFATFIAILGVVNLLYGAFLAFVQEDFKMVLAYSSISHMGIVLIGLGALNEAGIQGAIFQVVSHGLISALLFLLVSIMYERVQTTMLDRLGGLAKAMPLAAGFLLAGAMASLGLPGMSGFISEFTAFLGLFKTNPALAAVGTLGIIMTAVYLLRAVLNMTYGATARGVAEVADIRTVELVPVLVLIGCIVLIGVYPQLLAEPLAATIQTMMNGLGG</sequence>
<feature type="transmembrane region" description="Helical" evidence="7">
    <location>
        <begin position="123"/>
        <end position="140"/>
    </location>
</feature>
<dbReference type="GO" id="GO:0015990">
    <property type="term" value="P:electron transport coupled proton transport"/>
    <property type="evidence" value="ECO:0007669"/>
    <property type="project" value="TreeGrafter"/>
</dbReference>
<keyword evidence="5 7" id="KW-0472">Membrane</keyword>
<feature type="transmembrane region" description="Helical" evidence="7">
    <location>
        <begin position="346"/>
        <end position="367"/>
    </location>
</feature>
<feature type="transmembrane region" description="Helical" evidence="7">
    <location>
        <begin position="388"/>
        <end position="408"/>
    </location>
</feature>
<dbReference type="InterPro" id="IPR001750">
    <property type="entry name" value="ND/Mrp_TM"/>
</dbReference>
<name>A0A840DRS5_9BACL</name>
<dbReference type="RefSeq" id="WP_183183302.1">
    <property type="nucleotide sequence ID" value="NZ_BMNP01000020.1"/>
</dbReference>
<evidence type="ECO:0000313" key="9">
    <source>
        <dbReference type="EMBL" id="MBB4072897.1"/>
    </source>
</evidence>
<evidence type="ECO:0000313" key="10">
    <source>
        <dbReference type="Proteomes" id="UP000559598"/>
    </source>
</evidence>
<dbReference type="Proteomes" id="UP000559598">
    <property type="component" value="Unassembled WGS sequence"/>
</dbReference>
<dbReference type="Pfam" id="PF00361">
    <property type="entry name" value="Proton_antipo_M"/>
    <property type="match status" value="1"/>
</dbReference>
<keyword evidence="3 6" id="KW-0812">Transmembrane</keyword>
<evidence type="ECO:0000256" key="4">
    <source>
        <dbReference type="ARBA" id="ARBA00022989"/>
    </source>
</evidence>
<evidence type="ECO:0000256" key="2">
    <source>
        <dbReference type="ARBA" id="ARBA00009025"/>
    </source>
</evidence>
<gene>
    <name evidence="9" type="ORF">GGR02_000657</name>
</gene>
<accession>A0A840DRS5</accession>
<protein>
    <submittedName>
        <fullName evidence="9">NADH-quinone oxidoreductase subunit M</fullName>
    </submittedName>
</protein>
<feature type="transmembrane region" description="Helical" evidence="7">
    <location>
        <begin position="6"/>
        <end position="24"/>
    </location>
</feature>
<feature type="transmembrane region" description="Helical" evidence="7">
    <location>
        <begin position="322"/>
        <end position="340"/>
    </location>
</feature>
<keyword evidence="10" id="KW-1185">Reference proteome</keyword>
<reference evidence="9 10" key="1">
    <citation type="submission" date="2020-08" db="EMBL/GenBank/DDBJ databases">
        <title>Genomic Encyclopedia of Type Strains, Phase IV (KMG-IV): sequencing the most valuable type-strain genomes for metagenomic binning, comparative biology and taxonomic classification.</title>
        <authorList>
            <person name="Goeker M."/>
        </authorList>
    </citation>
    <scope>NUCLEOTIDE SEQUENCE [LARGE SCALE GENOMIC DNA]</scope>
    <source>
        <strain evidence="9 10">DSM 17075</strain>
    </source>
</reference>
<organism evidence="9 10">
    <name type="scientific">Anoxybacteroides voinovskiense</name>
    <dbReference type="NCBI Taxonomy" id="230470"/>
    <lineage>
        <taxon>Bacteria</taxon>
        <taxon>Bacillati</taxon>
        <taxon>Bacillota</taxon>
        <taxon>Bacilli</taxon>
        <taxon>Bacillales</taxon>
        <taxon>Anoxybacillaceae</taxon>
        <taxon>Anoxybacteroides</taxon>
    </lineage>
</organism>
<dbReference type="PANTHER" id="PTHR43507:SF1">
    <property type="entry name" value="NADH-UBIQUINONE OXIDOREDUCTASE CHAIN 4"/>
    <property type="match status" value="1"/>
</dbReference>
<dbReference type="NCBIfam" id="TIGR01972">
    <property type="entry name" value="NDH_I_M"/>
    <property type="match status" value="1"/>
</dbReference>
<dbReference type="GO" id="GO:0042773">
    <property type="term" value="P:ATP synthesis coupled electron transport"/>
    <property type="evidence" value="ECO:0007669"/>
    <property type="project" value="InterPro"/>
</dbReference>
<dbReference type="InterPro" id="IPR010227">
    <property type="entry name" value="NADH_Q_OxRdtase_chainM/4"/>
</dbReference>
<feature type="transmembrane region" description="Helical" evidence="7">
    <location>
        <begin position="469"/>
        <end position="487"/>
    </location>
</feature>
<evidence type="ECO:0000259" key="8">
    <source>
        <dbReference type="Pfam" id="PF00361"/>
    </source>
</evidence>
<dbReference type="PRINTS" id="PR01437">
    <property type="entry name" value="NUOXDRDTASE4"/>
</dbReference>
<comment type="caution">
    <text evidence="9">The sequence shown here is derived from an EMBL/GenBank/DDBJ whole genome shotgun (WGS) entry which is preliminary data.</text>
</comment>
<feature type="transmembrane region" description="Helical" evidence="7">
    <location>
        <begin position="146"/>
        <end position="164"/>
    </location>
</feature>
<feature type="transmembrane region" description="Helical" evidence="7">
    <location>
        <begin position="36"/>
        <end position="55"/>
    </location>
</feature>
<dbReference type="GO" id="GO:0003954">
    <property type="term" value="F:NADH dehydrogenase activity"/>
    <property type="evidence" value="ECO:0007669"/>
    <property type="project" value="TreeGrafter"/>
</dbReference>